<dbReference type="Proteomes" id="UP000182229">
    <property type="component" value="Unassembled WGS sequence"/>
</dbReference>
<reference evidence="2" key="1">
    <citation type="submission" date="2016-11" db="EMBL/GenBank/DDBJ databases">
        <authorList>
            <person name="Shukria A."/>
            <person name="Stevens D.C."/>
        </authorList>
    </citation>
    <scope>NUCLEOTIDE SEQUENCE [LARGE SCALE GENOMIC DNA]</scope>
    <source>
        <strain evidence="2">Cbfe23</strain>
    </source>
</reference>
<reference evidence="1 2" key="2">
    <citation type="submission" date="2016-12" db="EMBL/GenBank/DDBJ databases">
        <title>Draft Genome Sequence of Cystobacter ferrugineus Strain Cbfe23.</title>
        <authorList>
            <person name="Akbar S."/>
            <person name="Dowd S.E."/>
            <person name="Stevens D.C."/>
        </authorList>
    </citation>
    <scope>NUCLEOTIDE SEQUENCE [LARGE SCALE GENOMIC DNA]</scope>
    <source>
        <strain evidence="1 2">Cbfe23</strain>
    </source>
</reference>
<name>A0A1L9B3E8_9BACT</name>
<keyword evidence="2" id="KW-1185">Reference proteome</keyword>
<evidence type="ECO:0000313" key="2">
    <source>
        <dbReference type="Proteomes" id="UP000182229"/>
    </source>
</evidence>
<dbReference type="STRING" id="83449.BON30_32445"/>
<protein>
    <recommendedName>
        <fullName evidence="3">DUF4276 family protein</fullName>
    </recommendedName>
</protein>
<evidence type="ECO:0008006" key="3">
    <source>
        <dbReference type="Google" id="ProtNLM"/>
    </source>
</evidence>
<accession>A0A1L9B3E8</accession>
<dbReference type="AlphaFoldDB" id="A0A1L9B3E8"/>
<comment type="caution">
    <text evidence="1">The sequence shown here is derived from an EMBL/GenBank/DDBJ whole genome shotgun (WGS) entry which is preliminary data.</text>
</comment>
<gene>
    <name evidence="1" type="ORF">BON30_32445</name>
</gene>
<dbReference type="EMBL" id="MPIN01000010">
    <property type="protein sequence ID" value="OJH36703.1"/>
    <property type="molecule type" value="Genomic_DNA"/>
</dbReference>
<evidence type="ECO:0000313" key="1">
    <source>
        <dbReference type="EMBL" id="OJH36703.1"/>
    </source>
</evidence>
<proteinExistence type="predicted"/>
<organism evidence="1 2">
    <name type="scientific">Cystobacter ferrugineus</name>
    <dbReference type="NCBI Taxonomy" id="83449"/>
    <lineage>
        <taxon>Bacteria</taxon>
        <taxon>Pseudomonadati</taxon>
        <taxon>Myxococcota</taxon>
        <taxon>Myxococcia</taxon>
        <taxon>Myxococcales</taxon>
        <taxon>Cystobacterineae</taxon>
        <taxon>Archangiaceae</taxon>
        <taxon>Cystobacter</taxon>
    </lineage>
</organism>
<sequence>MVSGHTKTLSVLVLTEDSGADAYDTVRALVKEMLKLLVPAVWTHRIDFKPLEDERARLAMRGTTWQSTNPLDEPARRLLIRSIITEILKPNGFVLYHIDGDVPWSQRKSSANVREFLARMIPPIEAGVRSQLPAEAETRMKRLRLLVPFYSIEAWLYQHTREATRLCSEEGCGRCHSQLTDWEKNRASLDEVTQPKETTLCLKDKHNARLASSGFPARDVYEAEASFARTVDGLLECDELTAALERTCATSGTRSP</sequence>